<evidence type="ECO:0000313" key="3">
    <source>
        <dbReference type="Proteomes" id="UP000184212"/>
    </source>
</evidence>
<keyword evidence="1" id="KW-0175">Coiled coil</keyword>
<dbReference type="EMBL" id="FQWQ01000001">
    <property type="protein sequence ID" value="SHG53160.1"/>
    <property type="molecule type" value="Genomic_DNA"/>
</dbReference>
<evidence type="ECO:0000256" key="1">
    <source>
        <dbReference type="SAM" id="Coils"/>
    </source>
</evidence>
<sequence length="516" mass="57638">MMKTHPARPLSRIVPFPFFINSDSRFCLLLITIFAMVVVTRDVYGQSNPIQFAMEKNYLDNMEGVTDETHIAVWGKEDTEITRFVLVNRATQHVTKYRVSSVRFRFAGMISTPEDIKFYIETKLPQGEPRIELLQFVKKGEYFQQKVLDRENYIASFAQDGKFYRVAVDKKKDALRVVATNGTDADKVMMFPISNDKLEKILRKEDFEFVPRGQAVSFENGRSGNKIYVRGDIIYLISDGPEDNSSGALAVMSLDTNTGKADLRTIPWLNGDKREIKSGSAFTPPPQHAGPITVMVNAAKMKHNSFLLDDQLFVFCFDNEAIALSIHDIKTGEQTKLLHYPKGTPVAFKSSDLMQGNESLETEWSNARNEADRATKVLRALNNNGQPFILVEPSDTYYRLIVGSKVFSRYGGGSIMSPGSTMSTPGGTISTPGHMMPGGSGYTVDYNYFYGYLTSSDLSAAPQFLDNHGPVDALNRRFAKVSKEIKAGKSGVIYDGAGVLLVYIVKKTKEMVIEKV</sequence>
<proteinExistence type="predicted"/>
<dbReference type="AlphaFoldDB" id="A0A1M5KKF9"/>
<accession>A0A1M5KKF9</accession>
<dbReference type="RefSeq" id="WP_143164745.1">
    <property type="nucleotide sequence ID" value="NZ_FQWQ01000001.1"/>
</dbReference>
<evidence type="ECO:0000313" key="2">
    <source>
        <dbReference type="EMBL" id="SHG53160.1"/>
    </source>
</evidence>
<dbReference type="STRING" id="947013.SAMN04488109_0693"/>
<feature type="coiled-coil region" evidence="1">
    <location>
        <begin position="357"/>
        <end position="384"/>
    </location>
</feature>
<name>A0A1M5KKF9_9BACT</name>
<keyword evidence="3" id="KW-1185">Reference proteome</keyword>
<gene>
    <name evidence="2" type="ORF">SAMN04488109_0693</name>
</gene>
<protein>
    <submittedName>
        <fullName evidence="2">Uncharacterized protein</fullName>
    </submittedName>
</protein>
<reference evidence="2 3" key="1">
    <citation type="submission" date="2016-11" db="EMBL/GenBank/DDBJ databases">
        <authorList>
            <person name="Jaros S."/>
            <person name="Januszkiewicz K."/>
            <person name="Wedrychowicz H."/>
        </authorList>
    </citation>
    <scope>NUCLEOTIDE SEQUENCE [LARGE SCALE GENOMIC DNA]</scope>
    <source>
        <strain evidence="2 3">DSM 24574</strain>
    </source>
</reference>
<dbReference type="Proteomes" id="UP000184212">
    <property type="component" value="Unassembled WGS sequence"/>
</dbReference>
<dbReference type="OrthoDB" id="844739at2"/>
<organism evidence="2 3">
    <name type="scientific">Chryseolinea serpens</name>
    <dbReference type="NCBI Taxonomy" id="947013"/>
    <lineage>
        <taxon>Bacteria</taxon>
        <taxon>Pseudomonadati</taxon>
        <taxon>Bacteroidota</taxon>
        <taxon>Cytophagia</taxon>
        <taxon>Cytophagales</taxon>
        <taxon>Fulvivirgaceae</taxon>
        <taxon>Chryseolinea</taxon>
    </lineage>
</organism>